<dbReference type="RefSeq" id="WP_196481627.1">
    <property type="nucleotide sequence ID" value="NZ_CADFGW010000007.1"/>
</dbReference>
<dbReference type="AlphaFoldDB" id="A0ABD7LGE5"/>
<proteinExistence type="predicted"/>
<sequence length="90" mass="9790">MATEHRISPDAVGLEIARLQWANALMRAANKALAKGDRAALNDMGFSLEHVDELQANGGFPSTSIRNNTQMITYLRSVRGAVPMEPVLLV</sequence>
<evidence type="ECO:0000313" key="2">
    <source>
        <dbReference type="Proteomes" id="UP000196218"/>
    </source>
</evidence>
<protein>
    <submittedName>
        <fullName evidence="1">Uncharacterized protein</fullName>
    </submittedName>
</protein>
<dbReference type="Proteomes" id="UP000196218">
    <property type="component" value="Unassembled WGS sequence"/>
</dbReference>
<organism evidence="1 2">
    <name type="scientific">Burkholderia multivorans</name>
    <dbReference type="NCBI Taxonomy" id="87883"/>
    <lineage>
        <taxon>Bacteria</taxon>
        <taxon>Pseudomonadati</taxon>
        <taxon>Pseudomonadota</taxon>
        <taxon>Betaproteobacteria</taxon>
        <taxon>Burkholderiales</taxon>
        <taxon>Burkholderiaceae</taxon>
        <taxon>Burkholderia</taxon>
        <taxon>Burkholderia cepacia complex</taxon>
    </lineage>
</organism>
<name>A0ABD7LGE5_9BURK</name>
<gene>
    <name evidence="1" type="ORF">UA18_00181</name>
</gene>
<reference evidence="1 2" key="1">
    <citation type="submission" date="2016-04" db="EMBL/GenBank/DDBJ databases">
        <authorList>
            <person name="Peeters C."/>
        </authorList>
    </citation>
    <scope>NUCLEOTIDE SEQUENCE [LARGE SCALE GENOMIC DNA]</scope>
    <source>
        <strain evidence="1">LMG 29311</strain>
    </source>
</reference>
<accession>A0ABD7LGE5</accession>
<comment type="caution">
    <text evidence="1">The sequence shown here is derived from an EMBL/GenBank/DDBJ whole genome shotgun (WGS) entry which is preliminary data.</text>
</comment>
<evidence type="ECO:0000313" key="1">
    <source>
        <dbReference type="EMBL" id="SAK11376.1"/>
    </source>
</evidence>
<dbReference type="EMBL" id="FKJW01000001">
    <property type="protein sequence ID" value="SAK11376.1"/>
    <property type="molecule type" value="Genomic_DNA"/>
</dbReference>